<dbReference type="InterPro" id="IPR036388">
    <property type="entry name" value="WH-like_DNA-bd_sf"/>
</dbReference>
<dbReference type="PRINTS" id="PR00035">
    <property type="entry name" value="HTHGNTR"/>
</dbReference>
<organism evidence="5 6">
    <name type="scientific">Jiangella asiatica</name>
    <dbReference type="NCBI Taxonomy" id="2530372"/>
    <lineage>
        <taxon>Bacteria</taxon>
        <taxon>Bacillati</taxon>
        <taxon>Actinomycetota</taxon>
        <taxon>Actinomycetes</taxon>
        <taxon>Jiangellales</taxon>
        <taxon>Jiangellaceae</taxon>
        <taxon>Jiangella</taxon>
    </lineage>
</organism>
<dbReference type="Gene3D" id="1.10.10.10">
    <property type="entry name" value="Winged helix-like DNA-binding domain superfamily/Winged helix DNA-binding domain"/>
    <property type="match status" value="1"/>
</dbReference>
<keyword evidence="3" id="KW-0804">Transcription</keyword>
<evidence type="ECO:0000256" key="3">
    <source>
        <dbReference type="ARBA" id="ARBA00023163"/>
    </source>
</evidence>
<dbReference type="SUPFAM" id="SSF48008">
    <property type="entry name" value="GntR ligand-binding domain-like"/>
    <property type="match status" value="1"/>
</dbReference>
<protein>
    <submittedName>
        <fullName evidence="5">GntR family transcriptional regulator</fullName>
    </submittedName>
</protein>
<keyword evidence="2" id="KW-0238">DNA-binding</keyword>
<evidence type="ECO:0000259" key="4">
    <source>
        <dbReference type="PROSITE" id="PS50949"/>
    </source>
</evidence>
<evidence type="ECO:0000256" key="1">
    <source>
        <dbReference type="ARBA" id="ARBA00023015"/>
    </source>
</evidence>
<evidence type="ECO:0000256" key="2">
    <source>
        <dbReference type="ARBA" id="ARBA00023125"/>
    </source>
</evidence>
<dbReference type="InterPro" id="IPR011711">
    <property type="entry name" value="GntR_C"/>
</dbReference>
<dbReference type="AlphaFoldDB" id="A0A4R5DJH1"/>
<dbReference type="Pfam" id="PF07729">
    <property type="entry name" value="FCD"/>
    <property type="match status" value="1"/>
</dbReference>
<evidence type="ECO:0000313" key="5">
    <source>
        <dbReference type="EMBL" id="TDE13487.1"/>
    </source>
</evidence>
<reference evidence="5 6" key="1">
    <citation type="submission" date="2019-03" db="EMBL/GenBank/DDBJ databases">
        <title>Draft genome sequences of novel Actinobacteria.</title>
        <authorList>
            <person name="Sahin N."/>
            <person name="Ay H."/>
            <person name="Saygin H."/>
        </authorList>
    </citation>
    <scope>NUCLEOTIDE SEQUENCE [LARGE SCALE GENOMIC DNA]</scope>
    <source>
        <strain evidence="5 6">5K138</strain>
    </source>
</reference>
<dbReference type="InterPro" id="IPR036390">
    <property type="entry name" value="WH_DNA-bd_sf"/>
</dbReference>
<dbReference type="CDD" id="cd07377">
    <property type="entry name" value="WHTH_GntR"/>
    <property type="match status" value="1"/>
</dbReference>
<dbReference type="Gene3D" id="1.20.120.530">
    <property type="entry name" value="GntR ligand-binding domain-like"/>
    <property type="match status" value="1"/>
</dbReference>
<proteinExistence type="predicted"/>
<dbReference type="PROSITE" id="PS50949">
    <property type="entry name" value="HTH_GNTR"/>
    <property type="match status" value="1"/>
</dbReference>
<evidence type="ECO:0000313" key="6">
    <source>
        <dbReference type="Proteomes" id="UP000294739"/>
    </source>
</evidence>
<dbReference type="InterPro" id="IPR008920">
    <property type="entry name" value="TF_FadR/GntR_C"/>
</dbReference>
<dbReference type="Proteomes" id="UP000294739">
    <property type="component" value="Unassembled WGS sequence"/>
</dbReference>
<dbReference type="GO" id="GO:0003700">
    <property type="term" value="F:DNA-binding transcription factor activity"/>
    <property type="evidence" value="ECO:0007669"/>
    <property type="project" value="InterPro"/>
</dbReference>
<dbReference type="InParanoid" id="A0A4R5DJH1"/>
<dbReference type="SMART" id="SM00895">
    <property type="entry name" value="FCD"/>
    <property type="match status" value="1"/>
</dbReference>
<dbReference type="OrthoDB" id="8680240at2"/>
<dbReference type="PANTHER" id="PTHR43537">
    <property type="entry name" value="TRANSCRIPTIONAL REGULATOR, GNTR FAMILY"/>
    <property type="match status" value="1"/>
</dbReference>
<sequence length="281" mass="30829">MVSRRRDGFSAPATCPAVGLDLGYMLDAYCRHIAIEGAHVRQSQVVHHKLRDQILEWHLLPGAILGEADLAQRLGVSRTPVREALRALEREGLVAITPQRGAVVTDISISSVSQLFQMRDALETYAARLAARQGELEVFEQLATELHQVHSRLEAIPVGAPIPDELHLAHRSVISRFDDAIRAATRNTYLQTALRDVYGHVARLRRLSQLNPARTRQASAEHIAICLAICARDESVAAQKTGEHLRNSLRNVLAALVQDVTALSAMSTELDLGDLVSEEGA</sequence>
<dbReference type="InterPro" id="IPR000524">
    <property type="entry name" value="Tscrpt_reg_HTH_GntR"/>
</dbReference>
<dbReference type="PANTHER" id="PTHR43537:SF49">
    <property type="entry name" value="TRANSCRIPTIONAL REGULATORY PROTEIN"/>
    <property type="match status" value="1"/>
</dbReference>
<dbReference type="GO" id="GO:0003677">
    <property type="term" value="F:DNA binding"/>
    <property type="evidence" value="ECO:0007669"/>
    <property type="project" value="UniProtKB-KW"/>
</dbReference>
<dbReference type="EMBL" id="SMKZ01000005">
    <property type="protein sequence ID" value="TDE13487.1"/>
    <property type="molecule type" value="Genomic_DNA"/>
</dbReference>
<keyword evidence="6" id="KW-1185">Reference proteome</keyword>
<accession>A0A4R5DJH1</accession>
<name>A0A4R5DJH1_9ACTN</name>
<feature type="domain" description="HTH gntR-type" evidence="4">
    <location>
        <begin position="40"/>
        <end position="107"/>
    </location>
</feature>
<dbReference type="SMART" id="SM00345">
    <property type="entry name" value="HTH_GNTR"/>
    <property type="match status" value="1"/>
</dbReference>
<comment type="caution">
    <text evidence="5">The sequence shown here is derived from an EMBL/GenBank/DDBJ whole genome shotgun (WGS) entry which is preliminary data.</text>
</comment>
<gene>
    <name evidence="5" type="ORF">E1269_05500</name>
</gene>
<keyword evidence="1" id="KW-0805">Transcription regulation</keyword>
<dbReference type="SUPFAM" id="SSF46785">
    <property type="entry name" value="Winged helix' DNA-binding domain"/>
    <property type="match status" value="1"/>
</dbReference>
<dbReference type="Pfam" id="PF00392">
    <property type="entry name" value="GntR"/>
    <property type="match status" value="1"/>
</dbReference>